<proteinExistence type="inferred from homology"/>
<dbReference type="GO" id="GO:0000270">
    <property type="term" value="P:peptidoglycan metabolic process"/>
    <property type="evidence" value="ECO:0007669"/>
    <property type="project" value="UniProtKB-UniRule"/>
</dbReference>
<dbReference type="Proteomes" id="UP000562254">
    <property type="component" value="Unassembled WGS sequence"/>
</dbReference>
<protein>
    <recommendedName>
        <fullName evidence="3">Endolytic peptidoglycan transglycosylase RlpA</fullName>
        <ecNumber evidence="3">4.2.2.-</ecNumber>
    </recommendedName>
</protein>
<dbReference type="InterPro" id="IPR009009">
    <property type="entry name" value="RlpA-like_DPBB"/>
</dbReference>
<dbReference type="GO" id="GO:0008932">
    <property type="term" value="F:lytic endotransglycosylase activity"/>
    <property type="evidence" value="ECO:0007669"/>
    <property type="project" value="UniProtKB-UniRule"/>
</dbReference>
<keyword evidence="7" id="KW-0449">Lipoprotein</keyword>
<dbReference type="SUPFAM" id="SSF50685">
    <property type="entry name" value="Barwin-like endoglucanases"/>
    <property type="match status" value="1"/>
</dbReference>
<dbReference type="NCBIfam" id="TIGR00413">
    <property type="entry name" value="rlpA"/>
    <property type="match status" value="1"/>
</dbReference>
<dbReference type="PANTHER" id="PTHR34183">
    <property type="entry name" value="ENDOLYTIC PEPTIDOGLYCAN TRANSGLYCOSYLASE RLPA"/>
    <property type="match status" value="1"/>
</dbReference>
<gene>
    <name evidence="3" type="primary">rlpA</name>
    <name evidence="7" type="ORF">FHS88_000532</name>
</gene>
<keyword evidence="1 3" id="KW-0456">Lyase</keyword>
<keyword evidence="8" id="KW-1185">Reference proteome</keyword>
<dbReference type="EMBL" id="JACIJE010000001">
    <property type="protein sequence ID" value="MBB5688422.1"/>
    <property type="molecule type" value="Genomic_DNA"/>
</dbReference>
<dbReference type="RefSeq" id="WP_184481004.1">
    <property type="nucleotide sequence ID" value="NZ_JACIJE010000001.1"/>
</dbReference>
<dbReference type="EC" id="4.2.2.-" evidence="3"/>
<name>A0A840Y1B1_9PROT</name>
<evidence type="ECO:0000256" key="5">
    <source>
        <dbReference type="SAM" id="MobiDB-lite"/>
    </source>
</evidence>
<evidence type="ECO:0000256" key="4">
    <source>
        <dbReference type="RuleBase" id="RU003495"/>
    </source>
</evidence>
<dbReference type="CDD" id="cd22268">
    <property type="entry name" value="DPBB_RlpA-like"/>
    <property type="match status" value="1"/>
</dbReference>
<comment type="caution">
    <text evidence="7">The sequence shown here is derived from an EMBL/GenBank/DDBJ whole genome shotgun (WGS) entry which is preliminary data.</text>
</comment>
<reference evidence="7 8" key="1">
    <citation type="submission" date="2020-08" db="EMBL/GenBank/DDBJ databases">
        <title>Genomic Encyclopedia of Type Strains, Phase IV (KMG-IV): sequencing the most valuable type-strain genomes for metagenomic binning, comparative biology and taxonomic classification.</title>
        <authorList>
            <person name="Goeker M."/>
        </authorList>
    </citation>
    <scope>NUCLEOTIDE SEQUENCE [LARGE SCALE GENOMIC DNA]</scope>
    <source>
        <strain evidence="7 8">DSM 25895</strain>
    </source>
</reference>
<evidence type="ECO:0000256" key="2">
    <source>
        <dbReference type="ARBA" id="ARBA00023316"/>
    </source>
</evidence>
<feature type="region of interest" description="Disordered" evidence="5">
    <location>
        <begin position="1"/>
        <end position="22"/>
    </location>
</feature>
<feature type="domain" description="RlpA-like protein double-psi beta-barrel" evidence="6">
    <location>
        <begin position="69"/>
        <end position="158"/>
    </location>
</feature>
<dbReference type="Pfam" id="PF03330">
    <property type="entry name" value="DPBB_1"/>
    <property type="match status" value="1"/>
</dbReference>
<evidence type="ECO:0000259" key="6">
    <source>
        <dbReference type="Pfam" id="PF03330"/>
    </source>
</evidence>
<dbReference type="InterPro" id="IPR012997">
    <property type="entry name" value="RplA"/>
</dbReference>
<comment type="similarity">
    <text evidence="3 4">Belongs to the RlpA family.</text>
</comment>
<evidence type="ECO:0000313" key="8">
    <source>
        <dbReference type="Proteomes" id="UP000562254"/>
    </source>
</evidence>
<dbReference type="Gene3D" id="2.40.40.10">
    <property type="entry name" value="RlpA-like domain"/>
    <property type="match status" value="1"/>
</dbReference>
<keyword evidence="2 3" id="KW-0961">Cell wall biogenesis/degradation</keyword>
<comment type="function">
    <text evidence="3">Lytic transglycosylase with a strong preference for naked glycan strands that lack stem peptides.</text>
</comment>
<evidence type="ECO:0000313" key="7">
    <source>
        <dbReference type="EMBL" id="MBB5688422.1"/>
    </source>
</evidence>
<dbReference type="InterPro" id="IPR034718">
    <property type="entry name" value="RlpA"/>
</dbReference>
<dbReference type="PANTHER" id="PTHR34183:SF1">
    <property type="entry name" value="ENDOLYTIC PEPTIDOGLYCAN TRANSGLYCOSYLASE RLPA"/>
    <property type="match status" value="1"/>
</dbReference>
<evidence type="ECO:0000256" key="1">
    <source>
        <dbReference type="ARBA" id="ARBA00023239"/>
    </source>
</evidence>
<dbReference type="GO" id="GO:0071555">
    <property type="term" value="P:cell wall organization"/>
    <property type="evidence" value="ECO:0007669"/>
    <property type="project" value="UniProtKB-KW"/>
</dbReference>
<organism evidence="7 8">
    <name type="scientific">Neoroseomonas alkaliterrae</name>
    <dbReference type="NCBI Taxonomy" id="1452450"/>
    <lineage>
        <taxon>Bacteria</taxon>
        <taxon>Pseudomonadati</taxon>
        <taxon>Pseudomonadota</taxon>
        <taxon>Alphaproteobacteria</taxon>
        <taxon>Acetobacterales</taxon>
        <taxon>Acetobacteraceae</taxon>
        <taxon>Neoroseomonas</taxon>
    </lineage>
</organism>
<dbReference type="AlphaFoldDB" id="A0A840Y1B1"/>
<evidence type="ECO:0000256" key="3">
    <source>
        <dbReference type="HAMAP-Rule" id="MF_02071"/>
    </source>
</evidence>
<dbReference type="HAMAP" id="MF_02071">
    <property type="entry name" value="RlpA"/>
    <property type="match status" value="1"/>
</dbReference>
<dbReference type="InterPro" id="IPR036908">
    <property type="entry name" value="RlpA-like_sf"/>
</dbReference>
<accession>A0A840Y1B1</accession>
<sequence length="169" mass="17657">MGFPRHACRRSEAPAPRPARRAPRAAAGGALIAVCLLATACAQPAEEAAAAPPAAAPAASALRPAGGVQTGIASFYGPRFTGRRMANGQPFDPHSDTIAHRNLPFGTVVRVTNLENGRSATARVLDRGPWIRGRIVDVSPRIARDLDMVRSGIARVEVVPLVEVAEAAD</sequence>